<evidence type="ECO:0000313" key="2">
    <source>
        <dbReference type="EMBL" id="OIQ67831.1"/>
    </source>
</evidence>
<accession>A0A1J5PJ96</accession>
<sequence>MQGPVADKVADIGRDPIRAGLDELIVVKLPHVFFERRELPGERREKRPQRLALLGIPEAIDRRQQRIETFRRQRAHAISSSRSNGAGSSVRSSEDIATPVSTRMRDASSRTCSDATVCCAGRVPP</sequence>
<reference evidence="2" key="1">
    <citation type="submission" date="2016-10" db="EMBL/GenBank/DDBJ databases">
        <title>Sequence of Gallionella enrichment culture.</title>
        <authorList>
            <person name="Poehlein A."/>
            <person name="Muehling M."/>
            <person name="Daniel R."/>
        </authorList>
    </citation>
    <scope>NUCLEOTIDE SEQUENCE</scope>
</reference>
<feature type="compositionally biased region" description="Low complexity" evidence="1">
    <location>
        <begin position="79"/>
        <end position="91"/>
    </location>
</feature>
<name>A0A1J5PJ96_9ZZZZ</name>
<proteinExistence type="predicted"/>
<comment type="caution">
    <text evidence="2">The sequence shown here is derived from an EMBL/GenBank/DDBJ whole genome shotgun (WGS) entry which is preliminary data.</text>
</comment>
<feature type="region of interest" description="Disordered" evidence="1">
    <location>
        <begin position="72"/>
        <end position="111"/>
    </location>
</feature>
<gene>
    <name evidence="2" type="ORF">GALL_505870</name>
</gene>
<organism evidence="2">
    <name type="scientific">mine drainage metagenome</name>
    <dbReference type="NCBI Taxonomy" id="410659"/>
    <lineage>
        <taxon>unclassified sequences</taxon>
        <taxon>metagenomes</taxon>
        <taxon>ecological metagenomes</taxon>
    </lineage>
</organism>
<protein>
    <submittedName>
        <fullName evidence="2">Uncharacterized protein</fullName>
    </submittedName>
</protein>
<dbReference type="EMBL" id="MLJW01005675">
    <property type="protein sequence ID" value="OIQ67831.1"/>
    <property type="molecule type" value="Genomic_DNA"/>
</dbReference>
<evidence type="ECO:0000256" key="1">
    <source>
        <dbReference type="SAM" id="MobiDB-lite"/>
    </source>
</evidence>
<dbReference type="AlphaFoldDB" id="A0A1J5PJ96"/>